<dbReference type="CDD" id="cd02853">
    <property type="entry name" value="E_set_MTHase_like_N"/>
    <property type="match status" value="1"/>
</dbReference>
<keyword evidence="6" id="KW-0963">Cytoplasm</keyword>
<evidence type="ECO:0000256" key="3">
    <source>
        <dbReference type="ARBA" id="ARBA00008061"/>
    </source>
</evidence>
<comment type="subcellular location">
    <subcellularLocation>
        <location evidence="1 15">Cytoplasm</location>
    </subcellularLocation>
</comment>
<organism evidence="19">
    <name type="scientific">Corynebacterium glutamicum (strain R)</name>
    <dbReference type="NCBI Taxonomy" id="340322"/>
    <lineage>
        <taxon>Bacteria</taxon>
        <taxon>Bacillati</taxon>
        <taxon>Actinomycetota</taxon>
        <taxon>Actinomycetes</taxon>
        <taxon>Mycobacteriales</taxon>
        <taxon>Corynebacteriaceae</taxon>
        <taxon>Corynebacterium</taxon>
    </lineage>
</organism>
<dbReference type="EC" id="3.2.1.141" evidence="4 13"/>
<evidence type="ECO:0000256" key="4">
    <source>
        <dbReference type="ARBA" id="ARBA00012268"/>
    </source>
</evidence>
<feature type="active site" description="Proton donor" evidence="15">
    <location>
        <position position="322"/>
    </location>
</feature>
<evidence type="ECO:0000256" key="13">
    <source>
        <dbReference type="NCBIfam" id="TIGR02402"/>
    </source>
</evidence>
<evidence type="ECO:0000256" key="2">
    <source>
        <dbReference type="ARBA" id="ARBA00005199"/>
    </source>
</evidence>
<dbReference type="GO" id="GO:0033942">
    <property type="term" value="F:4-alpha-D-(1-&gt;4)-alpha-D-glucanotrehalose trehalohydrolase activity"/>
    <property type="evidence" value="ECO:0007669"/>
    <property type="project" value="UniProtKB-EC"/>
</dbReference>
<dbReference type="InterPro" id="IPR012768">
    <property type="entry name" value="Trehalose_TreZ"/>
</dbReference>
<evidence type="ECO:0000256" key="5">
    <source>
        <dbReference type="ARBA" id="ARBA00015938"/>
    </source>
</evidence>
<dbReference type="PANTHER" id="PTHR43651">
    <property type="entry name" value="1,4-ALPHA-GLUCAN-BRANCHING ENZYME"/>
    <property type="match status" value="1"/>
</dbReference>
<reference evidence="19" key="1">
    <citation type="journal article" date="2007" name="Microbiology">
        <title>Comparative analysis of the Corynebacterium glutamicum group and complete genome sequence of strain R.</title>
        <authorList>
            <person name="Yukawa H."/>
            <person name="Omumasaba C.A."/>
            <person name="Nonaka H."/>
            <person name="Kos P."/>
            <person name="Okai N."/>
            <person name="Suzuki N."/>
            <person name="Suda M."/>
            <person name="Tsuge Y."/>
            <person name="Watanabe J."/>
            <person name="Ikeda Y."/>
            <person name="Vertes A.A."/>
            <person name="Inui M."/>
        </authorList>
    </citation>
    <scope>NUCLEOTIDE SEQUENCE</scope>
    <source>
        <strain evidence="19">R</strain>
    </source>
</reference>
<evidence type="ECO:0000259" key="18">
    <source>
        <dbReference type="SMART" id="SM00642"/>
    </source>
</evidence>
<gene>
    <name evidence="19" type="ordered locus">cgR_2009</name>
</gene>
<dbReference type="CDD" id="cd11325">
    <property type="entry name" value="AmyAc_GTHase"/>
    <property type="match status" value="1"/>
</dbReference>
<dbReference type="Gene3D" id="1.10.10.760">
    <property type="entry name" value="E-set domains of sugar-utilizing enzymes"/>
    <property type="match status" value="1"/>
</dbReference>
<dbReference type="InterPro" id="IPR017853">
    <property type="entry name" value="GH"/>
</dbReference>
<feature type="domain" description="Glycosyl hydrolase family 13 catalytic" evidence="18">
    <location>
        <begin position="140"/>
        <end position="491"/>
    </location>
</feature>
<dbReference type="InterPro" id="IPR006047">
    <property type="entry name" value="GH13_cat_dom"/>
</dbReference>
<accession>A0AB72VC59</accession>
<feature type="binding site" evidence="16">
    <location>
        <begin position="347"/>
        <end position="351"/>
    </location>
    <ligand>
        <name>substrate</name>
    </ligand>
</feature>
<protein>
    <recommendedName>
        <fullName evidence="5 13">Malto-oligosyltrehalose trehalohydrolase</fullName>
        <shortName evidence="14">MTHase</shortName>
        <ecNumber evidence="4 13">3.2.1.141</ecNumber>
    </recommendedName>
    <alternativeName>
        <fullName evidence="11 14">4-alpha-D-((1-&gt;4)-alpha-D-glucano)trehalose trehalohydrolase</fullName>
    </alternativeName>
    <alternativeName>
        <fullName evidence="10 14">Maltooligosyl trehalose trehalohydrolase</fullName>
    </alternativeName>
</protein>
<feature type="binding site" evidence="16">
    <location>
        <begin position="283"/>
        <end position="288"/>
    </location>
    <ligand>
        <name>substrate</name>
    </ligand>
</feature>
<evidence type="ECO:0000256" key="15">
    <source>
        <dbReference type="PIRSR" id="PIRSR006337-1"/>
    </source>
</evidence>
<keyword evidence="8" id="KW-0119">Carbohydrate metabolism</keyword>
<proteinExistence type="inferred from homology"/>
<evidence type="ECO:0000256" key="9">
    <source>
        <dbReference type="ARBA" id="ARBA00023295"/>
    </source>
</evidence>
<keyword evidence="7 14" id="KW-0378">Hydrolase</keyword>
<dbReference type="PANTHER" id="PTHR43651:SF11">
    <property type="entry name" value="MALTO-OLIGOSYLTREHALOSE TREHALOHYDROLASE"/>
    <property type="match status" value="1"/>
</dbReference>
<comment type="similarity">
    <text evidence="3 14">Belongs to the glycosyl hydrolase 13 family.</text>
</comment>
<dbReference type="SMART" id="SM00642">
    <property type="entry name" value="Aamy"/>
    <property type="match status" value="1"/>
</dbReference>
<sequence>MLKDSIGLRELILREMCHSISHLNPPSLSIFANLVAMLTSQSFSVWAPLPKDVQLILNGETFPMTKTEGSWWRAEIAPKAGDRYGFSLFDGSSWSKPLPDPRSTSQPDGVHGLSEVSEDSYLWGDQQWTGRILPGSVLYELHVGTFSEDGTFEGVVDKLPYLRDLGVTAIELLPVQPFGGNRNWGYDGVLWHAVHAGYGGPAGLKKLIDASHQAGIAVYLDVVYNHFGPDGNYNGQFGPYTSGGSTGWGDVVNINGHDSDEVRNYILDAARQWFEDFHVDGLRLDAVHSLDDRGAYSLLAQLTMVAEDVSAQTGIPRSLIAESELNDPKLVTSREAGGFGLDAQWVDDIHHALHALVSGERNGYYSDFGSVDTLAKTLREVFEHTGNYSTYRGRNHGRPVHPDITPASRFVTYTTTHDQTGNRAIGDRPSMTLTPEQQVLKAAIIYSSPYTPMLFMGEEFGATTPFAFFCSHTDPELNRLTSEGRKREFARLGWNADDIPSPELESTFTSSKLDWEFTAEQRRINDAYKQLLHLRHTLGFSQPNLLTLEVEHGENWLSMANGRGRILANFSDDTITVPFGGELIYSFTSPTVTDTSTTLQPWGFAILTRN</sequence>
<feature type="active site" description="Nucleophile" evidence="15">
    <location>
        <position position="285"/>
    </location>
</feature>
<dbReference type="KEGG" id="cgt:cgR_2009"/>
<evidence type="ECO:0000256" key="11">
    <source>
        <dbReference type="ARBA" id="ARBA00033284"/>
    </source>
</evidence>
<dbReference type="Gene3D" id="3.20.20.80">
    <property type="entry name" value="Glycosidases"/>
    <property type="match status" value="1"/>
</dbReference>
<evidence type="ECO:0000256" key="16">
    <source>
        <dbReference type="PIRSR" id="PIRSR006337-2"/>
    </source>
</evidence>
<name>A0AB72VC59_CORGB</name>
<evidence type="ECO:0000256" key="1">
    <source>
        <dbReference type="ARBA" id="ARBA00004496"/>
    </source>
</evidence>
<dbReference type="PIRSF" id="PIRSF006337">
    <property type="entry name" value="Trehalose_TreZ"/>
    <property type="match status" value="1"/>
</dbReference>
<dbReference type="EMBL" id="AP009044">
    <property type="protein sequence ID" value="BAF55006.1"/>
    <property type="molecule type" value="Genomic_DNA"/>
</dbReference>
<evidence type="ECO:0000313" key="19">
    <source>
        <dbReference type="EMBL" id="BAF55006.1"/>
    </source>
</evidence>
<dbReference type="AlphaFoldDB" id="A0AB72VC59"/>
<dbReference type="InterPro" id="IPR013783">
    <property type="entry name" value="Ig-like_fold"/>
</dbReference>
<evidence type="ECO:0000256" key="6">
    <source>
        <dbReference type="ARBA" id="ARBA00022490"/>
    </source>
</evidence>
<dbReference type="GO" id="GO:0005992">
    <property type="term" value="P:trehalose biosynthetic process"/>
    <property type="evidence" value="ECO:0007669"/>
    <property type="project" value="UniProtKB-UniRule"/>
</dbReference>
<evidence type="ECO:0000256" key="10">
    <source>
        <dbReference type="ARBA" id="ARBA00032057"/>
    </source>
</evidence>
<dbReference type="Proteomes" id="UP000006698">
    <property type="component" value="Chromosome"/>
</dbReference>
<feature type="site" description="Transition state stabilizer" evidence="17">
    <location>
        <position position="418"/>
    </location>
</feature>
<comment type="pathway">
    <text evidence="2 14">Glycan biosynthesis; trehalose biosynthesis.</text>
</comment>
<evidence type="ECO:0000256" key="7">
    <source>
        <dbReference type="ARBA" id="ARBA00022801"/>
    </source>
</evidence>
<dbReference type="GO" id="GO:0005737">
    <property type="term" value="C:cytoplasm"/>
    <property type="evidence" value="ECO:0007669"/>
    <property type="project" value="UniProtKB-SubCell"/>
</dbReference>
<dbReference type="SUPFAM" id="SSF51445">
    <property type="entry name" value="(Trans)glycosidases"/>
    <property type="match status" value="1"/>
</dbReference>
<evidence type="ECO:0000256" key="12">
    <source>
        <dbReference type="ARBA" id="ARBA00034013"/>
    </source>
</evidence>
<dbReference type="Pfam" id="PF00128">
    <property type="entry name" value="Alpha-amylase"/>
    <property type="match status" value="1"/>
</dbReference>
<dbReference type="SUPFAM" id="SSF81296">
    <property type="entry name" value="E set domains"/>
    <property type="match status" value="1"/>
</dbReference>
<dbReference type="NCBIfam" id="TIGR02402">
    <property type="entry name" value="trehalose_TreZ"/>
    <property type="match status" value="1"/>
</dbReference>
<dbReference type="InterPro" id="IPR044901">
    <property type="entry name" value="Trehalose_TreZ_E-set_sf"/>
</dbReference>
<dbReference type="InterPro" id="IPR014756">
    <property type="entry name" value="Ig_E-set"/>
</dbReference>
<feature type="binding site" evidence="16">
    <location>
        <begin position="417"/>
        <end position="422"/>
    </location>
    <ligand>
        <name>substrate</name>
    </ligand>
</feature>
<evidence type="ECO:0000256" key="17">
    <source>
        <dbReference type="PIRSR" id="PIRSR006337-3"/>
    </source>
</evidence>
<evidence type="ECO:0000256" key="14">
    <source>
        <dbReference type="PIRNR" id="PIRNR006337"/>
    </source>
</evidence>
<keyword evidence="9 14" id="KW-0326">Glycosidase</keyword>
<dbReference type="Gene3D" id="2.60.40.10">
    <property type="entry name" value="Immunoglobulins"/>
    <property type="match status" value="1"/>
</dbReference>
<evidence type="ECO:0000256" key="8">
    <source>
        <dbReference type="ARBA" id="ARBA00023277"/>
    </source>
</evidence>
<comment type="catalytic activity">
    <reaction evidence="12 14">
        <text>hydrolysis of (1-&gt;4)-alpha-D-glucosidic linkage in 4-alpha-D-[(1-&gt;4)-alpha-D-glucanosyl]n trehalose to yield trehalose and (1-&gt;4)-alpha-D-glucan.</text>
        <dbReference type="EC" id="3.2.1.141"/>
    </reaction>
</comment>